<sequence>MNPLTLVKRIQKINSQEASLGISEDASWHAKYKDSAYVFVGGIPYDLTEGDLLAVFAQYGEVVDVNLVRDKGTGKSKGFAFVAYEDQRSTILAVDNLNGAQILGRVIRVDHVTKYKKKEEEDEETEQKKREARGVCRAFQRGECTRGAGCKFSHDEQRAANTGWGVVEDANAKWGHDKFDDPKDLDREVRAKGRKNSDDREISRRQENKSKGWDDSKESELKLREDHGRKDEKRLRRHEVDDDRDPKSRDDHYKREEKKSRRNHDEELPQHSRRDYNWREEDKSKRHGGEEYQPKRGKTTIEGKEDIAQNHTGGKIKMRREIFDLLMAEILHPILIEKEMKIVIDKMNKDTTDQYGESCNVGFRHNSEGRLFYPR</sequence>
<dbReference type="PANTHER" id="PTHR45880">
    <property type="entry name" value="RNA-BINDING MOTIF PROTEIN, X-LINKED 2"/>
    <property type="match status" value="1"/>
</dbReference>
<evidence type="ECO:0000256" key="6">
    <source>
        <dbReference type="PROSITE-ProRule" id="PRU00723"/>
    </source>
</evidence>
<dbReference type="CDD" id="cd12411">
    <property type="entry name" value="RRM_ist3_like"/>
    <property type="match status" value="1"/>
</dbReference>
<dbReference type="SUPFAM" id="SSF54928">
    <property type="entry name" value="RNA-binding domain, RBD"/>
    <property type="match status" value="1"/>
</dbReference>
<dbReference type="SMART" id="SM00356">
    <property type="entry name" value="ZnF_C3H1"/>
    <property type="match status" value="1"/>
</dbReference>
<evidence type="ECO:0000313" key="11">
    <source>
        <dbReference type="RefSeq" id="XP_022148365.1"/>
    </source>
</evidence>
<dbReference type="PANTHER" id="PTHR45880:SF1">
    <property type="entry name" value="RNA-BINDING MOTIF PROTEIN, X-LINKED 2"/>
    <property type="match status" value="1"/>
</dbReference>
<evidence type="ECO:0000256" key="3">
    <source>
        <dbReference type="ARBA" id="ARBA00022833"/>
    </source>
</evidence>
<dbReference type="GO" id="GO:0071011">
    <property type="term" value="C:precatalytic spliceosome"/>
    <property type="evidence" value="ECO:0007669"/>
    <property type="project" value="TreeGrafter"/>
</dbReference>
<evidence type="ECO:0000256" key="4">
    <source>
        <dbReference type="ARBA" id="ARBA00022884"/>
    </source>
</evidence>
<dbReference type="Gene3D" id="4.10.1000.10">
    <property type="entry name" value="Zinc finger, CCCH-type"/>
    <property type="match status" value="1"/>
</dbReference>
<evidence type="ECO:0000259" key="9">
    <source>
        <dbReference type="PROSITE" id="PS50103"/>
    </source>
</evidence>
<dbReference type="KEGG" id="mcha:111017033"/>
<dbReference type="SMART" id="SM00360">
    <property type="entry name" value="RRM"/>
    <property type="match status" value="1"/>
</dbReference>
<dbReference type="InterPro" id="IPR000571">
    <property type="entry name" value="Znf_CCCH"/>
</dbReference>
<dbReference type="InterPro" id="IPR035979">
    <property type="entry name" value="RBD_domain_sf"/>
</dbReference>
<protein>
    <submittedName>
        <fullName evidence="11">LOW QUALITY PROTEIN: zinc finger CCCH domain-containing protein 25</fullName>
    </submittedName>
</protein>
<dbReference type="GeneID" id="111017033"/>
<feature type="domain" description="C3H1-type" evidence="9">
    <location>
        <begin position="130"/>
        <end position="157"/>
    </location>
</feature>
<dbReference type="Pfam" id="PF00642">
    <property type="entry name" value="zf-CCCH"/>
    <property type="match status" value="1"/>
</dbReference>
<evidence type="ECO:0000256" key="5">
    <source>
        <dbReference type="PROSITE-ProRule" id="PRU00176"/>
    </source>
</evidence>
<dbReference type="GO" id="GO:0000398">
    <property type="term" value="P:mRNA splicing, via spliceosome"/>
    <property type="evidence" value="ECO:0007669"/>
    <property type="project" value="InterPro"/>
</dbReference>
<proteinExistence type="predicted"/>
<feature type="domain" description="RRM" evidence="8">
    <location>
        <begin position="36"/>
        <end position="114"/>
    </location>
</feature>
<organism evidence="10 11">
    <name type="scientific">Momordica charantia</name>
    <name type="common">Bitter gourd</name>
    <name type="synonym">Balsam pear</name>
    <dbReference type="NCBI Taxonomy" id="3673"/>
    <lineage>
        <taxon>Eukaryota</taxon>
        <taxon>Viridiplantae</taxon>
        <taxon>Streptophyta</taxon>
        <taxon>Embryophyta</taxon>
        <taxon>Tracheophyta</taxon>
        <taxon>Spermatophyta</taxon>
        <taxon>Magnoliopsida</taxon>
        <taxon>eudicotyledons</taxon>
        <taxon>Gunneridae</taxon>
        <taxon>Pentapetalae</taxon>
        <taxon>rosids</taxon>
        <taxon>fabids</taxon>
        <taxon>Cucurbitales</taxon>
        <taxon>Cucurbitaceae</taxon>
        <taxon>Momordiceae</taxon>
        <taxon>Momordica</taxon>
    </lineage>
</organism>
<evidence type="ECO:0000256" key="1">
    <source>
        <dbReference type="ARBA" id="ARBA00022723"/>
    </source>
</evidence>
<dbReference type="InterPro" id="IPR012677">
    <property type="entry name" value="Nucleotide-bd_a/b_plait_sf"/>
</dbReference>
<dbReference type="InterPro" id="IPR036855">
    <property type="entry name" value="Znf_CCCH_sf"/>
</dbReference>
<dbReference type="AlphaFoldDB" id="A0A6J1D2Q3"/>
<keyword evidence="3 6" id="KW-0862">Zinc</keyword>
<dbReference type="RefSeq" id="XP_022148365.1">
    <property type="nucleotide sequence ID" value="XM_022292673.1"/>
</dbReference>
<evidence type="ECO:0000256" key="7">
    <source>
        <dbReference type="SAM" id="MobiDB-lite"/>
    </source>
</evidence>
<dbReference type="Pfam" id="PF00076">
    <property type="entry name" value="RRM_1"/>
    <property type="match status" value="1"/>
</dbReference>
<dbReference type="GO" id="GO:0003723">
    <property type="term" value="F:RNA binding"/>
    <property type="evidence" value="ECO:0007669"/>
    <property type="project" value="UniProtKB-UniRule"/>
</dbReference>
<keyword evidence="10" id="KW-1185">Reference proteome</keyword>
<dbReference type="Proteomes" id="UP000504603">
    <property type="component" value="Unplaced"/>
</dbReference>
<dbReference type="FunFam" id="3.30.70.330:FF:000462">
    <property type="entry name" value="Zinc finger CCCH domain-containing protein 25"/>
    <property type="match status" value="1"/>
</dbReference>
<feature type="region of interest" description="Disordered" evidence="7">
    <location>
        <begin position="175"/>
        <end position="301"/>
    </location>
</feature>
<keyword evidence="1 6" id="KW-0479">Metal-binding</keyword>
<dbReference type="OrthoDB" id="2573941at2759"/>
<evidence type="ECO:0000256" key="2">
    <source>
        <dbReference type="ARBA" id="ARBA00022771"/>
    </source>
</evidence>
<gene>
    <name evidence="11" type="primary">LOC111017033</name>
</gene>
<feature type="zinc finger region" description="C3H1-type" evidence="6">
    <location>
        <begin position="130"/>
        <end position="157"/>
    </location>
</feature>
<dbReference type="GO" id="GO:0071013">
    <property type="term" value="C:catalytic step 2 spliceosome"/>
    <property type="evidence" value="ECO:0007669"/>
    <property type="project" value="TreeGrafter"/>
</dbReference>
<keyword evidence="2 6" id="KW-0863">Zinc-finger</keyword>
<dbReference type="GO" id="GO:0008270">
    <property type="term" value="F:zinc ion binding"/>
    <property type="evidence" value="ECO:0007669"/>
    <property type="project" value="UniProtKB-KW"/>
</dbReference>
<dbReference type="PROSITE" id="PS50103">
    <property type="entry name" value="ZF_C3H1"/>
    <property type="match status" value="1"/>
</dbReference>
<dbReference type="Gene3D" id="3.30.70.330">
    <property type="match status" value="1"/>
</dbReference>
<dbReference type="PROSITE" id="PS50102">
    <property type="entry name" value="RRM"/>
    <property type="match status" value="1"/>
</dbReference>
<reference evidence="11" key="1">
    <citation type="submission" date="2025-08" db="UniProtKB">
        <authorList>
            <consortium name="RefSeq"/>
        </authorList>
    </citation>
    <scope>IDENTIFICATION</scope>
    <source>
        <strain evidence="11">OHB3-1</strain>
    </source>
</reference>
<dbReference type="InterPro" id="IPR051847">
    <property type="entry name" value="RNA_proc/Spliceosome_comp"/>
</dbReference>
<accession>A0A6J1D2Q3</accession>
<keyword evidence="4 5" id="KW-0694">RNA-binding</keyword>
<dbReference type="SUPFAM" id="SSF90229">
    <property type="entry name" value="CCCH zinc finger"/>
    <property type="match status" value="1"/>
</dbReference>
<name>A0A6J1D2Q3_MOMCH</name>
<evidence type="ECO:0000259" key="8">
    <source>
        <dbReference type="PROSITE" id="PS50102"/>
    </source>
</evidence>
<dbReference type="InterPro" id="IPR000504">
    <property type="entry name" value="RRM_dom"/>
</dbReference>
<dbReference type="InterPro" id="IPR045844">
    <property type="entry name" value="RRM_Ist3-like"/>
</dbReference>
<evidence type="ECO:0000313" key="10">
    <source>
        <dbReference type="Proteomes" id="UP000504603"/>
    </source>
</evidence>
<dbReference type="GO" id="GO:0005686">
    <property type="term" value="C:U2 snRNP"/>
    <property type="evidence" value="ECO:0007669"/>
    <property type="project" value="TreeGrafter"/>
</dbReference>